<evidence type="ECO:0000313" key="2">
    <source>
        <dbReference type="Proteomes" id="UP000076858"/>
    </source>
</evidence>
<dbReference type="Proteomes" id="UP000076858">
    <property type="component" value="Unassembled WGS sequence"/>
</dbReference>
<evidence type="ECO:0000313" key="1">
    <source>
        <dbReference type="EMBL" id="KZS07770.1"/>
    </source>
</evidence>
<protein>
    <submittedName>
        <fullName evidence="1">Uncharacterized protein</fullName>
    </submittedName>
</protein>
<keyword evidence="2" id="KW-1185">Reference proteome</keyword>
<sequence>MTGIFNVRSIKTIAGRIHTRSTNNKSTSVDFMDAGDYERDALRKVLSSSWISQAVYNECNPQPNILLEYNRQKDLQIKRKRADDTEL</sequence>
<gene>
    <name evidence="1" type="ORF">APZ42_028442</name>
</gene>
<organism evidence="1 2">
    <name type="scientific">Daphnia magna</name>
    <dbReference type="NCBI Taxonomy" id="35525"/>
    <lineage>
        <taxon>Eukaryota</taxon>
        <taxon>Metazoa</taxon>
        <taxon>Ecdysozoa</taxon>
        <taxon>Arthropoda</taxon>
        <taxon>Crustacea</taxon>
        <taxon>Branchiopoda</taxon>
        <taxon>Diplostraca</taxon>
        <taxon>Cladocera</taxon>
        <taxon>Anomopoda</taxon>
        <taxon>Daphniidae</taxon>
        <taxon>Daphnia</taxon>
    </lineage>
</organism>
<proteinExistence type="predicted"/>
<name>A0A164QI03_9CRUS</name>
<dbReference type="EMBL" id="LRGB01002398">
    <property type="protein sequence ID" value="KZS07770.1"/>
    <property type="molecule type" value="Genomic_DNA"/>
</dbReference>
<dbReference type="AlphaFoldDB" id="A0A164QI03"/>
<reference evidence="1 2" key="1">
    <citation type="submission" date="2016-03" db="EMBL/GenBank/DDBJ databases">
        <title>EvidentialGene: Evidence-directed Construction of Genes on Genomes.</title>
        <authorList>
            <person name="Gilbert D.G."/>
            <person name="Choi J.-H."/>
            <person name="Mockaitis K."/>
            <person name="Colbourne J."/>
            <person name="Pfrender M."/>
        </authorList>
    </citation>
    <scope>NUCLEOTIDE SEQUENCE [LARGE SCALE GENOMIC DNA]</scope>
    <source>
        <strain evidence="1 2">Xinb3</strain>
        <tissue evidence="1">Complete organism</tissue>
    </source>
</reference>
<accession>A0A164QI03</accession>
<comment type="caution">
    <text evidence="1">The sequence shown here is derived from an EMBL/GenBank/DDBJ whole genome shotgun (WGS) entry which is preliminary data.</text>
</comment>